<dbReference type="Proteomes" id="UP000053989">
    <property type="component" value="Unassembled WGS sequence"/>
</dbReference>
<sequence length="57" mass="6549">MPLWTNAGNLRPCPSAANVRSLWSQKGHAEIWDQPVILIRHIDRTLTKIEWTLKVSV</sequence>
<proteinExistence type="predicted"/>
<reference evidence="2" key="2">
    <citation type="submission" date="2015-01" db="EMBL/GenBank/DDBJ databases">
        <title>Evolutionary Origins and Diversification of the Mycorrhizal Mutualists.</title>
        <authorList>
            <consortium name="DOE Joint Genome Institute"/>
            <consortium name="Mycorrhizal Genomics Consortium"/>
            <person name="Kohler A."/>
            <person name="Kuo A."/>
            <person name="Nagy L.G."/>
            <person name="Floudas D."/>
            <person name="Copeland A."/>
            <person name="Barry K.W."/>
            <person name="Cichocki N."/>
            <person name="Veneault-Fourrey C."/>
            <person name="LaButti K."/>
            <person name="Lindquist E.A."/>
            <person name="Lipzen A."/>
            <person name="Lundell T."/>
            <person name="Morin E."/>
            <person name="Murat C."/>
            <person name="Riley R."/>
            <person name="Ohm R."/>
            <person name="Sun H."/>
            <person name="Tunlid A."/>
            <person name="Henrissat B."/>
            <person name="Grigoriev I.V."/>
            <person name="Hibbett D.S."/>
            <person name="Martin F."/>
        </authorList>
    </citation>
    <scope>NUCLEOTIDE SEQUENCE [LARGE SCALE GENOMIC DNA]</scope>
    <source>
        <strain evidence="2">Foug A</strain>
    </source>
</reference>
<evidence type="ECO:0000313" key="1">
    <source>
        <dbReference type="EMBL" id="KIM58508.1"/>
    </source>
</evidence>
<organism evidence="1 2">
    <name type="scientific">Scleroderma citrinum Foug A</name>
    <dbReference type="NCBI Taxonomy" id="1036808"/>
    <lineage>
        <taxon>Eukaryota</taxon>
        <taxon>Fungi</taxon>
        <taxon>Dikarya</taxon>
        <taxon>Basidiomycota</taxon>
        <taxon>Agaricomycotina</taxon>
        <taxon>Agaricomycetes</taxon>
        <taxon>Agaricomycetidae</taxon>
        <taxon>Boletales</taxon>
        <taxon>Sclerodermatineae</taxon>
        <taxon>Sclerodermataceae</taxon>
        <taxon>Scleroderma</taxon>
    </lineage>
</organism>
<dbReference type="InParanoid" id="A0A0C2Z9C3"/>
<keyword evidence="2" id="KW-1185">Reference proteome</keyword>
<dbReference type="AlphaFoldDB" id="A0A0C2Z9C3"/>
<protein>
    <submittedName>
        <fullName evidence="1">Uncharacterized protein</fullName>
    </submittedName>
</protein>
<reference evidence="1 2" key="1">
    <citation type="submission" date="2014-04" db="EMBL/GenBank/DDBJ databases">
        <authorList>
            <consortium name="DOE Joint Genome Institute"/>
            <person name="Kuo A."/>
            <person name="Kohler A."/>
            <person name="Nagy L.G."/>
            <person name="Floudas D."/>
            <person name="Copeland A."/>
            <person name="Barry K.W."/>
            <person name="Cichocki N."/>
            <person name="Veneault-Fourrey C."/>
            <person name="LaButti K."/>
            <person name="Lindquist E.A."/>
            <person name="Lipzen A."/>
            <person name="Lundell T."/>
            <person name="Morin E."/>
            <person name="Murat C."/>
            <person name="Sun H."/>
            <person name="Tunlid A."/>
            <person name="Henrissat B."/>
            <person name="Grigoriev I.V."/>
            <person name="Hibbett D.S."/>
            <person name="Martin F."/>
            <person name="Nordberg H.P."/>
            <person name="Cantor M.N."/>
            <person name="Hua S.X."/>
        </authorList>
    </citation>
    <scope>NUCLEOTIDE SEQUENCE [LARGE SCALE GENOMIC DNA]</scope>
    <source>
        <strain evidence="1 2">Foug A</strain>
    </source>
</reference>
<gene>
    <name evidence="1" type="ORF">SCLCIDRAFT_1218634</name>
</gene>
<accession>A0A0C2Z9C3</accession>
<dbReference type="HOGENOM" id="CLU_2997813_0_0_1"/>
<name>A0A0C2Z9C3_9AGAM</name>
<evidence type="ECO:0000313" key="2">
    <source>
        <dbReference type="Proteomes" id="UP000053989"/>
    </source>
</evidence>
<dbReference type="EMBL" id="KN822085">
    <property type="protein sequence ID" value="KIM58508.1"/>
    <property type="molecule type" value="Genomic_DNA"/>
</dbReference>